<dbReference type="EMBL" id="SMLK01000005">
    <property type="protein sequence ID" value="TFY99070.1"/>
    <property type="molecule type" value="Genomic_DNA"/>
</dbReference>
<dbReference type="AlphaFoldDB" id="A0A4Z0BJU0"/>
<sequence>MTSVWRIGWNGALKLNQLPGGSALANGRWHVATSRLPIVYAAGTRALCQLEKRVHCNGVAPANMALLRLELPKGAVLQDAEARGLAKAWRQDEAHTQALGTAWAGSDDSLGLWVPSFVEPAERNLVLNPRHPQYAAVKVVVEANPFRFDPRLFS</sequence>
<evidence type="ECO:0000313" key="3">
    <source>
        <dbReference type="Proteomes" id="UP000297839"/>
    </source>
</evidence>
<feature type="domain" description="RES" evidence="1">
    <location>
        <begin position="15"/>
        <end position="141"/>
    </location>
</feature>
<organism evidence="2 3">
    <name type="scientific">Ramlibacter humi</name>
    <dbReference type="NCBI Taxonomy" id="2530451"/>
    <lineage>
        <taxon>Bacteria</taxon>
        <taxon>Pseudomonadati</taxon>
        <taxon>Pseudomonadota</taxon>
        <taxon>Betaproteobacteria</taxon>
        <taxon>Burkholderiales</taxon>
        <taxon>Comamonadaceae</taxon>
        <taxon>Ramlibacter</taxon>
    </lineage>
</organism>
<reference evidence="2 3" key="1">
    <citation type="submission" date="2019-03" db="EMBL/GenBank/DDBJ databases">
        <title>Ramlibacter sp. 18x22-1, whole genome shotgun sequence.</title>
        <authorList>
            <person name="Zhang X."/>
            <person name="Feng G."/>
            <person name="Zhu H."/>
        </authorList>
    </citation>
    <scope>NUCLEOTIDE SEQUENCE [LARGE SCALE GENOMIC DNA]</scope>
    <source>
        <strain evidence="2 3">18x22-1</strain>
    </source>
</reference>
<dbReference type="RefSeq" id="WP_135250789.1">
    <property type="nucleotide sequence ID" value="NZ_SMLK01000005.1"/>
</dbReference>
<comment type="caution">
    <text evidence="2">The sequence shown here is derived from an EMBL/GenBank/DDBJ whole genome shotgun (WGS) entry which is preliminary data.</text>
</comment>
<name>A0A4Z0BJU0_9BURK</name>
<gene>
    <name evidence="2" type="ORF">EZ216_16045</name>
</gene>
<dbReference type="InterPro" id="IPR014914">
    <property type="entry name" value="RES_dom"/>
</dbReference>
<accession>A0A4Z0BJU0</accession>
<dbReference type="SMART" id="SM00953">
    <property type="entry name" value="RES"/>
    <property type="match status" value="1"/>
</dbReference>
<protein>
    <submittedName>
        <fullName evidence="2">RES domain-containing protein</fullName>
    </submittedName>
</protein>
<keyword evidence="3" id="KW-1185">Reference proteome</keyword>
<dbReference type="Proteomes" id="UP000297839">
    <property type="component" value="Unassembled WGS sequence"/>
</dbReference>
<proteinExistence type="predicted"/>
<evidence type="ECO:0000313" key="2">
    <source>
        <dbReference type="EMBL" id="TFY99070.1"/>
    </source>
</evidence>
<dbReference type="OrthoDB" id="9789501at2"/>
<evidence type="ECO:0000259" key="1">
    <source>
        <dbReference type="SMART" id="SM00953"/>
    </source>
</evidence>
<dbReference type="Pfam" id="PF08808">
    <property type="entry name" value="RES"/>
    <property type="match status" value="1"/>
</dbReference>